<evidence type="ECO:0000256" key="4">
    <source>
        <dbReference type="ARBA" id="ARBA00022723"/>
    </source>
</evidence>
<organism evidence="9 10">
    <name type="scientific">Phototrophicus methaneseepsis</name>
    <dbReference type="NCBI Taxonomy" id="2710758"/>
    <lineage>
        <taxon>Bacteria</taxon>
        <taxon>Bacillati</taxon>
        <taxon>Chloroflexota</taxon>
        <taxon>Candidatus Thermofontia</taxon>
        <taxon>Phototrophicales</taxon>
        <taxon>Phototrophicaceae</taxon>
        <taxon>Phototrophicus</taxon>
    </lineage>
</organism>
<dbReference type="SUPFAM" id="SSF53187">
    <property type="entry name" value="Zn-dependent exopeptidases"/>
    <property type="match status" value="1"/>
</dbReference>
<evidence type="ECO:0000256" key="3">
    <source>
        <dbReference type="ARBA" id="ARBA00022670"/>
    </source>
</evidence>
<feature type="binding site" evidence="8">
    <location>
        <position position="319"/>
    </location>
    <ligand>
        <name>Zn(2+)</name>
        <dbReference type="ChEBI" id="CHEBI:29105"/>
        <label>2</label>
    </ligand>
</feature>
<dbReference type="GO" id="GO:0006508">
    <property type="term" value="P:proteolysis"/>
    <property type="evidence" value="ECO:0007669"/>
    <property type="project" value="UniProtKB-KW"/>
</dbReference>
<feature type="binding site" evidence="8">
    <location>
        <position position="224"/>
    </location>
    <ligand>
        <name>Zn(2+)</name>
        <dbReference type="ChEBI" id="CHEBI:29105"/>
        <label>1</label>
    </ligand>
</feature>
<feature type="binding site" evidence="8">
    <location>
        <position position="172"/>
    </location>
    <ligand>
        <name>Zn(2+)</name>
        <dbReference type="ChEBI" id="CHEBI:29105"/>
        <label>1</label>
    </ligand>
</feature>
<gene>
    <name evidence="9" type="ORF">G4Y79_00240</name>
</gene>
<dbReference type="KEGG" id="pmet:G4Y79_00240"/>
<dbReference type="GO" id="GO:0004177">
    <property type="term" value="F:aminopeptidase activity"/>
    <property type="evidence" value="ECO:0007669"/>
    <property type="project" value="UniProtKB-UniRule"/>
</dbReference>
<dbReference type="EMBL" id="CP062983">
    <property type="protein sequence ID" value="QPC82840.1"/>
    <property type="molecule type" value="Genomic_DNA"/>
</dbReference>
<feature type="binding site" evidence="8">
    <location>
        <position position="65"/>
    </location>
    <ligand>
        <name>Zn(2+)</name>
        <dbReference type="ChEBI" id="CHEBI:29105"/>
        <label>1</label>
    </ligand>
</feature>
<evidence type="ECO:0000313" key="10">
    <source>
        <dbReference type="Proteomes" id="UP000594468"/>
    </source>
</evidence>
<dbReference type="InterPro" id="IPR023367">
    <property type="entry name" value="Peptidase_M42_dom2"/>
</dbReference>
<comment type="cofactor">
    <cofactor evidence="8">
        <name>a divalent metal cation</name>
        <dbReference type="ChEBI" id="CHEBI:60240"/>
    </cofactor>
    <text evidence="8">Binds 2 divalent metal cations per subunit.</text>
</comment>
<dbReference type="SUPFAM" id="SSF101821">
    <property type="entry name" value="Aminopeptidase/glucanase lid domain"/>
    <property type="match status" value="1"/>
</dbReference>
<dbReference type="InterPro" id="IPR008007">
    <property type="entry name" value="Peptidase_M42"/>
</dbReference>
<name>A0A7S8E9G5_9CHLR</name>
<evidence type="ECO:0000256" key="1">
    <source>
        <dbReference type="ARBA" id="ARBA00006272"/>
    </source>
</evidence>
<evidence type="ECO:0000256" key="5">
    <source>
        <dbReference type="ARBA" id="ARBA00022801"/>
    </source>
</evidence>
<keyword evidence="5 9" id="KW-0378">Hydrolase</keyword>
<keyword evidence="3" id="KW-0645">Protease</keyword>
<comment type="similarity">
    <text evidence="1 6">Belongs to the peptidase M42 family.</text>
</comment>
<dbReference type="Pfam" id="PF05343">
    <property type="entry name" value="Peptidase_M42"/>
    <property type="match status" value="1"/>
</dbReference>
<evidence type="ECO:0000313" key="9">
    <source>
        <dbReference type="EMBL" id="QPC82840.1"/>
    </source>
</evidence>
<feature type="binding site" evidence="8">
    <location>
        <position position="172"/>
    </location>
    <ligand>
        <name>Zn(2+)</name>
        <dbReference type="ChEBI" id="CHEBI:29105"/>
        <label>2</label>
    </ligand>
</feature>
<keyword evidence="2" id="KW-0031">Aminopeptidase</keyword>
<dbReference type="Gene3D" id="2.40.30.40">
    <property type="entry name" value="Peptidase M42, domain 2"/>
    <property type="match status" value="1"/>
</dbReference>
<sequence>MPDIDLLKQLSEAIGVSGDEAAVRKIIINEIKDHVTDMHIDAVGNLTAFKKGTGERNLRVMIAAHMDEVGFMVMGHDSNGLIKFANVGGVDERILPALRLKVGPDQIPGVILWTPIHHSKDQNVVKQSNLRIDIGVTSKSAAENKAKLGTRIAFDSEFKEIGQDVLRGKSFDDRAGCAILIELLRGGPYPVDIVAAFTVQEEIGLRGARVAAQRLNPDVAIVLEGTTAHDVPLADADPDEPNTPNPACKQGFGPALTVMDRSIIVPPHLLNFVRQLGDEQGIAYQLKTALGGGNDGGSIHLSNAGVPAIVMSIPCRYIHAPRAQMRREDYDSTLQLAQATLAAITPQIVQGEPVR</sequence>
<keyword evidence="10" id="KW-1185">Reference proteome</keyword>
<feature type="active site" description="Proton acceptor" evidence="7">
    <location>
        <position position="201"/>
    </location>
</feature>
<dbReference type="Proteomes" id="UP000594468">
    <property type="component" value="Chromosome"/>
</dbReference>
<dbReference type="PANTHER" id="PTHR32481">
    <property type="entry name" value="AMINOPEPTIDASE"/>
    <property type="match status" value="1"/>
</dbReference>
<dbReference type="RefSeq" id="WP_195170909.1">
    <property type="nucleotide sequence ID" value="NZ_CP062983.1"/>
</dbReference>
<accession>A0A7S8E9G5</accession>
<evidence type="ECO:0000256" key="8">
    <source>
        <dbReference type="PIRSR" id="PIRSR001123-2"/>
    </source>
</evidence>
<protein>
    <submittedName>
        <fullName evidence="9">M20/M25/M40 family metallo-hydrolase</fullName>
    </submittedName>
</protein>
<dbReference type="PIRSF" id="PIRSF001123">
    <property type="entry name" value="PepA_GA"/>
    <property type="match status" value="1"/>
</dbReference>
<feature type="binding site" evidence="8">
    <location>
        <position position="202"/>
    </location>
    <ligand>
        <name>Zn(2+)</name>
        <dbReference type="ChEBI" id="CHEBI:29105"/>
        <label>2</label>
    </ligand>
</feature>
<keyword evidence="4 8" id="KW-0479">Metal-binding</keyword>
<dbReference type="GO" id="GO:0046872">
    <property type="term" value="F:metal ion binding"/>
    <property type="evidence" value="ECO:0007669"/>
    <property type="project" value="UniProtKB-UniRule"/>
</dbReference>
<dbReference type="PANTHER" id="PTHR32481:SF0">
    <property type="entry name" value="AMINOPEPTIDASE YPDE-RELATED"/>
    <property type="match status" value="1"/>
</dbReference>
<dbReference type="Gene3D" id="3.40.630.10">
    <property type="entry name" value="Zn peptidases"/>
    <property type="match status" value="1"/>
</dbReference>
<dbReference type="AlphaFoldDB" id="A0A7S8E9G5"/>
<evidence type="ECO:0000256" key="6">
    <source>
        <dbReference type="PIRNR" id="PIRNR001123"/>
    </source>
</evidence>
<evidence type="ECO:0000256" key="7">
    <source>
        <dbReference type="PIRSR" id="PIRSR001123-1"/>
    </source>
</evidence>
<evidence type="ECO:0000256" key="2">
    <source>
        <dbReference type="ARBA" id="ARBA00022438"/>
    </source>
</evidence>
<dbReference type="InterPro" id="IPR051464">
    <property type="entry name" value="Peptidase_M42_aminopept"/>
</dbReference>
<reference evidence="9 10" key="1">
    <citation type="submission" date="2020-02" db="EMBL/GenBank/DDBJ databases">
        <authorList>
            <person name="Zheng R.K."/>
            <person name="Sun C.M."/>
        </authorList>
    </citation>
    <scope>NUCLEOTIDE SEQUENCE [LARGE SCALE GENOMIC DNA]</scope>
    <source>
        <strain evidence="10">rifampicinis</strain>
    </source>
</reference>
<proteinExistence type="inferred from homology"/>